<dbReference type="AlphaFoldDB" id="A0A2Z6MFA0"/>
<feature type="transmembrane region" description="Helical" evidence="1">
    <location>
        <begin position="73"/>
        <end position="90"/>
    </location>
</feature>
<keyword evidence="1" id="KW-0472">Membrane</keyword>
<feature type="domain" description="PGG" evidence="2">
    <location>
        <begin position="67"/>
        <end position="100"/>
    </location>
</feature>
<keyword evidence="1" id="KW-1133">Transmembrane helix</keyword>
<evidence type="ECO:0000259" key="2">
    <source>
        <dbReference type="Pfam" id="PF13962"/>
    </source>
</evidence>
<dbReference type="Proteomes" id="UP000242715">
    <property type="component" value="Unassembled WGS sequence"/>
</dbReference>
<keyword evidence="4" id="KW-1185">Reference proteome</keyword>
<dbReference type="OrthoDB" id="1435007at2759"/>
<dbReference type="Pfam" id="PF13962">
    <property type="entry name" value="PGG"/>
    <property type="match status" value="1"/>
</dbReference>
<organism evidence="3 4">
    <name type="scientific">Trifolium subterraneum</name>
    <name type="common">Subterranean clover</name>
    <dbReference type="NCBI Taxonomy" id="3900"/>
    <lineage>
        <taxon>Eukaryota</taxon>
        <taxon>Viridiplantae</taxon>
        <taxon>Streptophyta</taxon>
        <taxon>Embryophyta</taxon>
        <taxon>Tracheophyta</taxon>
        <taxon>Spermatophyta</taxon>
        <taxon>Magnoliopsida</taxon>
        <taxon>eudicotyledons</taxon>
        <taxon>Gunneridae</taxon>
        <taxon>Pentapetalae</taxon>
        <taxon>rosids</taxon>
        <taxon>fabids</taxon>
        <taxon>Fabales</taxon>
        <taxon>Fabaceae</taxon>
        <taxon>Papilionoideae</taxon>
        <taxon>50 kb inversion clade</taxon>
        <taxon>NPAAA clade</taxon>
        <taxon>Hologalegina</taxon>
        <taxon>IRL clade</taxon>
        <taxon>Trifolieae</taxon>
        <taxon>Trifolium</taxon>
    </lineage>
</organism>
<name>A0A2Z6MFA0_TRISU</name>
<reference evidence="4" key="1">
    <citation type="journal article" date="2017" name="Front. Plant Sci.">
        <title>Climate Clever Clovers: New Paradigm to Reduce the Environmental Footprint of Ruminants by Breeding Low Methanogenic Forages Utilizing Haplotype Variation.</title>
        <authorList>
            <person name="Kaur P."/>
            <person name="Appels R."/>
            <person name="Bayer P.E."/>
            <person name="Keeble-Gagnere G."/>
            <person name="Wang J."/>
            <person name="Hirakawa H."/>
            <person name="Shirasawa K."/>
            <person name="Vercoe P."/>
            <person name="Stefanova K."/>
            <person name="Durmic Z."/>
            <person name="Nichols P."/>
            <person name="Revell C."/>
            <person name="Isobe S.N."/>
            <person name="Edwards D."/>
            <person name="Erskine W."/>
        </authorList>
    </citation>
    <scope>NUCLEOTIDE SEQUENCE [LARGE SCALE GENOMIC DNA]</scope>
    <source>
        <strain evidence="4">cv. Daliak</strain>
    </source>
</reference>
<dbReference type="InterPro" id="IPR026961">
    <property type="entry name" value="PGG_dom"/>
</dbReference>
<dbReference type="EMBL" id="DF973426">
    <property type="protein sequence ID" value="GAU30438.1"/>
    <property type="molecule type" value="Genomic_DNA"/>
</dbReference>
<evidence type="ECO:0000256" key="1">
    <source>
        <dbReference type="SAM" id="Phobius"/>
    </source>
</evidence>
<evidence type="ECO:0000313" key="3">
    <source>
        <dbReference type="EMBL" id="GAU30438.1"/>
    </source>
</evidence>
<evidence type="ECO:0000313" key="4">
    <source>
        <dbReference type="Proteomes" id="UP000242715"/>
    </source>
</evidence>
<proteinExistence type="predicted"/>
<keyword evidence="1" id="KW-0812">Transmembrane</keyword>
<accession>A0A2Z6MFA0</accession>
<protein>
    <recommendedName>
        <fullName evidence="2">PGG domain-containing protein</fullName>
    </recommendedName>
</protein>
<gene>
    <name evidence="3" type="ORF">TSUD_392510</name>
</gene>
<feature type="transmembrane region" description="Helical" evidence="1">
    <location>
        <begin position="96"/>
        <end position="118"/>
    </location>
</feature>
<sequence>MINLNEKNLDNKTSLDIAITQEMKSILFSVGAKPSSEVIVDPTLDRVLIRIVNESLINSRSISGEITEKERNTWLIVATLIATAMYASMLSPLGGVYQISAIACGIIGMVNFDMFKLLQWDRNVKKLSRWQSEPNMLLNRHAYRFNVQPVGSRFNQLILMILGEFSNEPKAGHHFLGVLAKRAGGDTARQVSLEDLKLFVLSHHVVARSCWARKAYF</sequence>